<dbReference type="Pfam" id="PF00534">
    <property type="entry name" value="Glycos_transf_1"/>
    <property type="match status" value="1"/>
</dbReference>
<organism evidence="3">
    <name type="scientific">marine sediment metagenome</name>
    <dbReference type="NCBI Taxonomy" id="412755"/>
    <lineage>
        <taxon>unclassified sequences</taxon>
        <taxon>metagenomes</taxon>
        <taxon>ecological metagenomes</taxon>
    </lineage>
</organism>
<name>A0A0F9UNW2_9ZZZZ</name>
<gene>
    <name evidence="3" type="ORF">LCGC14_0507440</name>
</gene>
<reference evidence="3" key="1">
    <citation type="journal article" date="2015" name="Nature">
        <title>Complex archaea that bridge the gap between prokaryotes and eukaryotes.</title>
        <authorList>
            <person name="Spang A."/>
            <person name="Saw J.H."/>
            <person name="Jorgensen S.L."/>
            <person name="Zaremba-Niedzwiedzka K."/>
            <person name="Martijn J."/>
            <person name="Lind A.E."/>
            <person name="van Eijk R."/>
            <person name="Schleper C."/>
            <person name="Guy L."/>
            <person name="Ettema T.J."/>
        </authorList>
    </citation>
    <scope>NUCLEOTIDE SEQUENCE</scope>
</reference>
<dbReference type="GO" id="GO:0016757">
    <property type="term" value="F:glycosyltransferase activity"/>
    <property type="evidence" value="ECO:0007669"/>
    <property type="project" value="InterPro"/>
</dbReference>
<dbReference type="PANTHER" id="PTHR46656">
    <property type="entry name" value="PUTATIVE-RELATED"/>
    <property type="match status" value="1"/>
</dbReference>
<dbReference type="EMBL" id="LAZR01000609">
    <property type="protein sequence ID" value="KKN62891.1"/>
    <property type="molecule type" value="Genomic_DNA"/>
</dbReference>
<evidence type="ECO:0000313" key="3">
    <source>
        <dbReference type="EMBL" id="KKN62891.1"/>
    </source>
</evidence>
<feature type="region of interest" description="Disordered" evidence="1">
    <location>
        <begin position="380"/>
        <end position="418"/>
    </location>
</feature>
<dbReference type="SUPFAM" id="SSF53756">
    <property type="entry name" value="UDP-Glycosyltransferase/glycogen phosphorylase"/>
    <property type="match status" value="1"/>
</dbReference>
<dbReference type="PANTHER" id="PTHR46656:SF3">
    <property type="entry name" value="PUTATIVE-RELATED"/>
    <property type="match status" value="1"/>
</dbReference>
<dbReference type="CDD" id="cd03801">
    <property type="entry name" value="GT4_PimA-like"/>
    <property type="match status" value="1"/>
</dbReference>
<proteinExistence type="predicted"/>
<evidence type="ECO:0000256" key="1">
    <source>
        <dbReference type="SAM" id="MobiDB-lite"/>
    </source>
</evidence>
<dbReference type="Gene3D" id="3.40.50.2000">
    <property type="entry name" value="Glycogen Phosphorylase B"/>
    <property type="match status" value="1"/>
</dbReference>
<sequence>MTLTCLWHSAPCYYPTGYGVQTRGFAHRIAVSEHDIAVVMTTINLGIEWEGILHLPGGKEPFSIEGVLEWTRRLKADIVFTLFDVWPLPENMGELINRMGAKWAPIAPIDHDPIPQDVLKRLIHADYPIAMSRFAEREMKRVGLEPIYIPHGVETNVFKPVQPDKSMFAAEDMFMVGIVATNLEPMDRKGWKPALDAFGKFYQKHPNSRLYAHCEPSRADSGYDLAAIASEYGFKVYTPDMWQLVGNGIPSTRMAQIYSTFDVLLMLTRGEGFGVPLIEAQACGTPVIVTDFTACSDLVGAGWKIPITGKRWTPMSSWWAEPDVDAAVEALEEAYDLWEKGELEKKFKIKARAFAKAYDFDVVYQMYMAPFLERVDGEIKAEKSDERSGQAPSEHSGQRGVGDSGQGDKPKKKRKRRR</sequence>
<feature type="domain" description="Glycosyl transferase family 1" evidence="2">
    <location>
        <begin position="248"/>
        <end position="352"/>
    </location>
</feature>
<protein>
    <recommendedName>
        <fullName evidence="2">Glycosyl transferase family 1 domain-containing protein</fullName>
    </recommendedName>
</protein>
<accession>A0A0F9UNW2</accession>
<dbReference type="AlphaFoldDB" id="A0A0F9UNW2"/>
<dbReference type="InterPro" id="IPR001296">
    <property type="entry name" value="Glyco_trans_1"/>
</dbReference>
<comment type="caution">
    <text evidence="3">The sequence shown here is derived from an EMBL/GenBank/DDBJ whole genome shotgun (WGS) entry which is preliminary data.</text>
</comment>
<evidence type="ECO:0000259" key="2">
    <source>
        <dbReference type="Pfam" id="PF00534"/>
    </source>
</evidence>